<dbReference type="EMBL" id="JAVDYG010000001">
    <property type="protein sequence ID" value="MDR7363817.1"/>
    <property type="molecule type" value="Genomic_DNA"/>
</dbReference>
<feature type="region of interest" description="Disordered" evidence="1">
    <location>
        <begin position="188"/>
        <end position="233"/>
    </location>
</feature>
<name>A0ABU2BZH9_9ACTN</name>
<dbReference type="RefSeq" id="WP_310304668.1">
    <property type="nucleotide sequence ID" value="NZ_BAAAPS010000005.1"/>
</dbReference>
<evidence type="ECO:0000256" key="2">
    <source>
        <dbReference type="SAM" id="Phobius"/>
    </source>
</evidence>
<keyword evidence="2" id="KW-0812">Transmembrane</keyword>
<dbReference type="Proteomes" id="UP001183648">
    <property type="component" value="Unassembled WGS sequence"/>
</dbReference>
<reference evidence="3 4" key="1">
    <citation type="submission" date="2023-07" db="EMBL/GenBank/DDBJ databases">
        <title>Sequencing the genomes of 1000 actinobacteria strains.</title>
        <authorList>
            <person name="Klenk H.-P."/>
        </authorList>
    </citation>
    <scope>NUCLEOTIDE SEQUENCE [LARGE SCALE GENOMIC DNA]</scope>
    <source>
        <strain evidence="3 4">DSM 19426</strain>
    </source>
</reference>
<sequence>MDDARGGAPRRTLWVVVGLVGLVALTAGLLMSAQPPAYTSHAVVSLEPKPGRSVPPASTISLLAAPYAAYASADSTLKEVADSAGLTLDEVRSAVAVSLPAGSTNVEVDVTAGTSADAVEIAGRVASKVATFAADDAVLRAAIAIPPTDPKQTLVSRAQPVLAPLGLGLGVALLVLAVFMLSAPAARRRLDRRRSSRPDPVDAEAPGDPLTPEERVAPAGPVAGPRDQGADIR</sequence>
<keyword evidence="2" id="KW-1133">Transmembrane helix</keyword>
<evidence type="ECO:0000256" key="1">
    <source>
        <dbReference type="SAM" id="MobiDB-lite"/>
    </source>
</evidence>
<keyword evidence="4" id="KW-1185">Reference proteome</keyword>
<organism evidence="3 4">
    <name type="scientific">Nocardioides marmoribigeumensis</name>
    <dbReference type="NCBI Taxonomy" id="433649"/>
    <lineage>
        <taxon>Bacteria</taxon>
        <taxon>Bacillati</taxon>
        <taxon>Actinomycetota</taxon>
        <taxon>Actinomycetes</taxon>
        <taxon>Propionibacteriales</taxon>
        <taxon>Nocardioidaceae</taxon>
        <taxon>Nocardioides</taxon>
    </lineage>
</organism>
<comment type="caution">
    <text evidence="3">The sequence shown here is derived from an EMBL/GenBank/DDBJ whole genome shotgun (WGS) entry which is preliminary data.</text>
</comment>
<evidence type="ECO:0000313" key="3">
    <source>
        <dbReference type="EMBL" id="MDR7363817.1"/>
    </source>
</evidence>
<keyword evidence="2" id="KW-0472">Membrane</keyword>
<accession>A0ABU2BZH9</accession>
<evidence type="ECO:0000313" key="4">
    <source>
        <dbReference type="Proteomes" id="UP001183648"/>
    </source>
</evidence>
<proteinExistence type="predicted"/>
<protein>
    <submittedName>
        <fullName evidence="3">Capsular polysaccharide biosynthesis protein</fullName>
    </submittedName>
</protein>
<gene>
    <name evidence="3" type="ORF">J2S63_003370</name>
</gene>
<feature type="transmembrane region" description="Helical" evidence="2">
    <location>
        <begin position="12"/>
        <end position="31"/>
    </location>
</feature>
<feature type="transmembrane region" description="Helical" evidence="2">
    <location>
        <begin position="161"/>
        <end position="186"/>
    </location>
</feature>